<comment type="caution">
    <text evidence="2">The sequence shown here is derived from an EMBL/GenBank/DDBJ whole genome shotgun (WGS) entry which is preliminary data.</text>
</comment>
<dbReference type="AlphaFoldDB" id="A0A017HMR0"/>
<organism evidence="2 3">
    <name type="scientific">Rubellimicrobium mesophilum DSM 19309</name>
    <dbReference type="NCBI Taxonomy" id="442562"/>
    <lineage>
        <taxon>Bacteria</taxon>
        <taxon>Pseudomonadati</taxon>
        <taxon>Pseudomonadota</taxon>
        <taxon>Alphaproteobacteria</taxon>
        <taxon>Rhodobacterales</taxon>
        <taxon>Roseobacteraceae</taxon>
        <taxon>Rubellimicrobium</taxon>
    </lineage>
</organism>
<feature type="region of interest" description="Disordered" evidence="1">
    <location>
        <begin position="92"/>
        <end position="126"/>
    </location>
</feature>
<feature type="region of interest" description="Disordered" evidence="1">
    <location>
        <begin position="1"/>
        <end position="23"/>
    </location>
</feature>
<dbReference type="EMBL" id="AOSK01000094">
    <property type="protein sequence ID" value="EYD75034.1"/>
    <property type="molecule type" value="Genomic_DNA"/>
</dbReference>
<dbReference type="Proteomes" id="UP000019666">
    <property type="component" value="Unassembled WGS sequence"/>
</dbReference>
<accession>A0A017HMR0</accession>
<protein>
    <submittedName>
        <fullName evidence="2">Uncharacterized protein</fullName>
    </submittedName>
</protein>
<evidence type="ECO:0000313" key="2">
    <source>
        <dbReference type="EMBL" id="EYD75034.1"/>
    </source>
</evidence>
<dbReference type="HOGENOM" id="CLU_1979929_0_0_5"/>
<reference evidence="2 3" key="1">
    <citation type="submission" date="2013-02" db="EMBL/GenBank/DDBJ databases">
        <authorList>
            <person name="Fiebig A."/>
            <person name="Goeker M."/>
            <person name="Klenk H.-P.P."/>
        </authorList>
    </citation>
    <scope>NUCLEOTIDE SEQUENCE [LARGE SCALE GENOMIC DNA]</scope>
    <source>
        <strain evidence="2 3">DSM 19309</strain>
    </source>
</reference>
<proteinExistence type="predicted"/>
<dbReference type="STRING" id="442562.Rumeso_03362"/>
<evidence type="ECO:0000313" key="3">
    <source>
        <dbReference type="Proteomes" id="UP000019666"/>
    </source>
</evidence>
<gene>
    <name evidence="2" type="ORF">Rumeso_03362</name>
</gene>
<dbReference type="AntiFam" id="ANF00169">
    <property type="entry name" value="Shadow ORF (opposite dgdR)"/>
</dbReference>
<feature type="compositionally biased region" description="Basic and acidic residues" evidence="1">
    <location>
        <begin position="113"/>
        <end position="126"/>
    </location>
</feature>
<keyword evidence="3" id="KW-1185">Reference proteome</keyword>
<name>A0A017HMR0_9RHOB</name>
<evidence type="ECO:0000256" key="1">
    <source>
        <dbReference type="SAM" id="MobiDB-lite"/>
    </source>
</evidence>
<sequence>MLLREARQHRRQQEGGVVLGDAQAHQPGLFGSAQARQGLVGQAQEPARVEEKLLAGRVGPERPAVAVEQRPADLLLEPLHLHAHRRLAAPDAGGRVQDAPAFHDGDEAAEQGEVERFRHDLSARLR</sequence>